<evidence type="ECO:0000256" key="9">
    <source>
        <dbReference type="ARBA" id="ARBA00025250"/>
    </source>
</evidence>
<evidence type="ECO:0000259" key="12">
    <source>
        <dbReference type="Pfam" id="PF00326"/>
    </source>
</evidence>
<comment type="caution">
    <text evidence="13">The sequence shown here is derived from an EMBL/GenBank/DDBJ whole genome shotgun (WGS) entry which is preliminary data.</text>
</comment>
<evidence type="ECO:0000256" key="4">
    <source>
        <dbReference type="ARBA" id="ARBA00022651"/>
    </source>
</evidence>
<evidence type="ECO:0000256" key="2">
    <source>
        <dbReference type="ARBA" id="ARBA00010278"/>
    </source>
</evidence>
<dbReference type="Gene3D" id="3.40.50.1820">
    <property type="entry name" value="alpha/beta hydrolase"/>
    <property type="match status" value="1"/>
</dbReference>
<evidence type="ECO:0000256" key="6">
    <source>
        <dbReference type="ARBA" id="ARBA00022801"/>
    </source>
</evidence>
<dbReference type="InterPro" id="IPR029058">
    <property type="entry name" value="AB_hydrolase_fold"/>
</dbReference>
<dbReference type="GO" id="GO:0005576">
    <property type="term" value="C:extracellular region"/>
    <property type="evidence" value="ECO:0007669"/>
    <property type="project" value="UniProtKB-SubCell"/>
</dbReference>
<dbReference type="RefSeq" id="XP_062635176.1">
    <property type="nucleotide sequence ID" value="XM_062781459.1"/>
</dbReference>
<evidence type="ECO:0000256" key="5">
    <source>
        <dbReference type="ARBA" id="ARBA00022729"/>
    </source>
</evidence>
<dbReference type="PANTHER" id="PTHR38050:SF1">
    <property type="entry name" value="FERULOYL ESTERASE C"/>
    <property type="match status" value="1"/>
</dbReference>
<protein>
    <recommendedName>
        <fullName evidence="11">Feruloyl esterase C</fullName>
        <ecNumber evidence="11">3.1.1.73</ecNumber>
    </recommendedName>
    <alternativeName>
        <fullName evidence="11">Ferulic acid esterase C</fullName>
    </alternativeName>
</protein>
<comment type="similarity">
    <text evidence="2 11">Belongs to the faeC family.</text>
</comment>
<evidence type="ECO:0000256" key="10">
    <source>
        <dbReference type="ARBA" id="ARBA00034075"/>
    </source>
</evidence>
<organism evidence="13 14">
    <name type="scientific">Dichotomopilus funicola</name>
    <dbReference type="NCBI Taxonomy" id="1934379"/>
    <lineage>
        <taxon>Eukaryota</taxon>
        <taxon>Fungi</taxon>
        <taxon>Dikarya</taxon>
        <taxon>Ascomycota</taxon>
        <taxon>Pezizomycotina</taxon>
        <taxon>Sordariomycetes</taxon>
        <taxon>Sordariomycetidae</taxon>
        <taxon>Sordariales</taxon>
        <taxon>Chaetomiaceae</taxon>
        <taxon>Dichotomopilus</taxon>
    </lineage>
</organism>
<name>A0AAN6UZ87_9PEZI</name>
<dbReference type="GO" id="GO:0045493">
    <property type="term" value="P:xylan catabolic process"/>
    <property type="evidence" value="ECO:0007669"/>
    <property type="project" value="UniProtKB-UniRule"/>
</dbReference>
<reference evidence="13" key="1">
    <citation type="journal article" date="2023" name="Mol. Phylogenet. Evol.">
        <title>Genome-scale phylogeny and comparative genomics of the fungal order Sordariales.</title>
        <authorList>
            <person name="Hensen N."/>
            <person name="Bonometti L."/>
            <person name="Westerberg I."/>
            <person name="Brannstrom I.O."/>
            <person name="Guillou S."/>
            <person name="Cros-Aarteil S."/>
            <person name="Calhoun S."/>
            <person name="Haridas S."/>
            <person name="Kuo A."/>
            <person name="Mondo S."/>
            <person name="Pangilinan J."/>
            <person name="Riley R."/>
            <person name="LaButti K."/>
            <person name="Andreopoulos B."/>
            <person name="Lipzen A."/>
            <person name="Chen C."/>
            <person name="Yan M."/>
            <person name="Daum C."/>
            <person name="Ng V."/>
            <person name="Clum A."/>
            <person name="Steindorff A."/>
            <person name="Ohm R.A."/>
            <person name="Martin F."/>
            <person name="Silar P."/>
            <person name="Natvig D.O."/>
            <person name="Lalanne C."/>
            <person name="Gautier V."/>
            <person name="Ament-Velasquez S.L."/>
            <person name="Kruys A."/>
            <person name="Hutchinson M.I."/>
            <person name="Powell A.J."/>
            <person name="Barry K."/>
            <person name="Miller A.N."/>
            <person name="Grigoriev I.V."/>
            <person name="Debuchy R."/>
            <person name="Gladieux P."/>
            <person name="Hiltunen Thoren M."/>
            <person name="Johannesson H."/>
        </authorList>
    </citation>
    <scope>NUCLEOTIDE SEQUENCE</scope>
    <source>
        <strain evidence="13">CBS 141.50</strain>
    </source>
</reference>
<evidence type="ECO:0000313" key="14">
    <source>
        <dbReference type="Proteomes" id="UP001302676"/>
    </source>
</evidence>
<dbReference type="Proteomes" id="UP001302676">
    <property type="component" value="Unassembled WGS sequence"/>
</dbReference>
<dbReference type="AlphaFoldDB" id="A0AAN6UZ87"/>
<sequence>MVSSRTTLTVALLSALKAAEAASAGCGKTSPPASGQASLQVNGKQRDYILKLPSNYDANEPHRLVIGYHWLDGSMNDVANGGFYDLQRLAGDSTIFVAPNGLNKGWANQGGEDLSFTDQILDLLLENTCIDEGQIFATGWSYGGSMSHSVACARPEVFKAVSVIAGAQLSGCDNGGPTPVPYLGIHGAADNVLPINLGRGLRDQWLKTNGCTSKNAPEPSAGQQSHIKTTYECTNAPVTWIAHGGGHVPDPTGTNGEKFAPGETWSFFDAAVAGA</sequence>
<feature type="domain" description="Peptidase S9 prolyl oligopeptidase catalytic" evidence="12">
    <location>
        <begin position="118"/>
        <end position="163"/>
    </location>
</feature>
<keyword evidence="4 11" id="KW-0858">Xylan degradation</keyword>
<comment type="function">
    <text evidence="9 11">Involved in degradation of plant cell walls. Hydrolyzes the feruloyl-arabinose ester bond in arabinoxylans, and the feruloyl-galactose ester bond in pectin. Active against paranitrophenyl-acetate, methyl ferulate and wheat arabinoxylan.</text>
</comment>
<feature type="signal peptide" evidence="11">
    <location>
        <begin position="1"/>
        <end position="21"/>
    </location>
</feature>
<evidence type="ECO:0000256" key="1">
    <source>
        <dbReference type="ARBA" id="ARBA00004613"/>
    </source>
</evidence>
<keyword evidence="7 11" id="KW-0119">Carbohydrate metabolism</keyword>
<proteinExistence type="inferred from homology"/>
<feature type="chain" id="PRO_5042661181" description="Feruloyl esterase C" evidence="11">
    <location>
        <begin position="22"/>
        <end position="275"/>
    </location>
</feature>
<evidence type="ECO:0000256" key="7">
    <source>
        <dbReference type="ARBA" id="ARBA00023277"/>
    </source>
</evidence>
<dbReference type="GO" id="GO:0006508">
    <property type="term" value="P:proteolysis"/>
    <property type="evidence" value="ECO:0007669"/>
    <property type="project" value="InterPro"/>
</dbReference>
<dbReference type="GO" id="GO:0030600">
    <property type="term" value="F:feruloyl esterase activity"/>
    <property type="evidence" value="ECO:0007669"/>
    <property type="project" value="UniProtKB-UniRule"/>
</dbReference>
<comment type="subcellular location">
    <subcellularLocation>
        <location evidence="1 11">Secreted</location>
    </subcellularLocation>
</comment>
<evidence type="ECO:0000313" key="13">
    <source>
        <dbReference type="EMBL" id="KAK4141805.1"/>
    </source>
</evidence>
<reference evidence="13" key="2">
    <citation type="submission" date="2023-05" db="EMBL/GenBank/DDBJ databases">
        <authorList>
            <consortium name="Lawrence Berkeley National Laboratory"/>
            <person name="Steindorff A."/>
            <person name="Hensen N."/>
            <person name="Bonometti L."/>
            <person name="Westerberg I."/>
            <person name="Brannstrom I.O."/>
            <person name="Guillou S."/>
            <person name="Cros-Aarteil S."/>
            <person name="Calhoun S."/>
            <person name="Haridas S."/>
            <person name="Kuo A."/>
            <person name="Mondo S."/>
            <person name="Pangilinan J."/>
            <person name="Riley R."/>
            <person name="Labutti K."/>
            <person name="Andreopoulos B."/>
            <person name="Lipzen A."/>
            <person name="Chen C."/>
            <person name="Yanf M."/>
            <person name="Daum C."/>
            <person name="Ng V."/>
            <person name="Clum A."/>
            <person name="Ohm R."/>
            <person name="Martin F."/>
            <person name="Silar P."/>
            <person name="Natvig D."/>
            <person name="Lalanne C."/>
            <person name="Gautier V."/>
            <person name="Ament-Velasquez S.L."/>
            <person name="Kruys A."/>
            <person name="Hutchinson M.I."/>
            <person name="Powell A.J."/>
            <person name="Barry K."/>
            <person name="Miller A.N."/>
            <person name="Grigoriev I.V."/>
            <person name="Debuchy R."/>
            <person name="Gladieux P."/>
            <person name="Thoren M.H."/>
            <person name="Johannesson H."/>
        </authorList>
    </citation>
    <scope>NUCLEOTIDE SEQUENCE</scope>
    <source>
        <strain evidence="13">CBS 141.50</strain>
    </source>
</reference>
<keyword evidence="3 11" id="KW-0964">Secreted</keyword>
<keyword evidence="8 11" id="KW-0624">Polysaccharide degradation</keyword>
<dbReference type="PANTHER" id="PTHR38050">
    <property type="match status" value="1"/>
</dbReference>
<dbReference type="EMBL" id="MU853606">
    <property type="protein sequence ID" value="KAK4141805.1"/>
    <property type="molecule type" value="Genomic_DNA"/>
</dbReference>
<dbReference type="InterPro" id="IPR043595">
    <property type="entry name" value="FaeB/C/D"/>
</dbReference>
<dbReference type="GO" id="GO:0008236">
    <property type="term" value="F:serine-type peptidase activity"/>
    <property type="evidence" value="ECO:0007669"/>
    <property type="project" value="InterPro"/>
</dbReference>
<dbReference type="EC" id="3.1.1.73" evidence="11"/>
<dbReference type="InterPro" id="IPR001375">
    <property type="entry name" value="Peptidase_S9_cat"/>
</dbReference>
<dbReference type="SUPFAM" id="SSF53474">
    <property type="entry name" value="alpha/beta-Hydrolases"/>
    <property type="match status" value="1"/>
</dbReference>
<keyword evidence="6 11" id="KW-0378">Hydrolase</keyword>
<evidence type="ECO:0000256" key="3">
    <source>
        <dbReference type="ARBA" id="ARBA00022525"/>
    </source>
</evidence>
<accession>A0AAN6UZ87</accession>
<evidence type="ECO:0000256" key="8">
    <source>
        <dbReference type="ARBA" id="ARBA00023326"/>
    </source>
</evidence>
<evidence type="ECO:0000256" key="11">
    <source>
        <dbReference type="RuleBase" id="RU367094"/>
    </source>
</evidence>
<gene>
    <name evidence="13" type="ORF">C8A04DRAFT_30650</name>
</gene>
<keyword evidence="14" id="KW-1185">Reference proteome</keyword>
<keyword evidence="5 11" id="KW-0732">Signal</keyword>
<comment type="catalytic activity">
    <reaction evidence="10 11">
        <text>feruloyl-polysaccharide + H2O = ferulate + polysaccharide.</text>
        <dbReference type="EC" id="3.1.1.73"/>
    </reaction>
</comment>
<dbReference type="GeneID" id="87818072"/>
<dbReference type="Pfam" id="PF00326">
    <property type="entry name" value="Peptidase_S9"/>
    <property type="match status" value="1"/>
</dbReference>